<comment type="caution">
    <text evidence="5">The sequence shown here is derived from an EMBL/GenBank/DDBJ whole genome shotgun (WGS) entry which is preliminary data.</text>
</comment>
<dbReference type="Gene3D" id="1.10.1410.10">
    <property type="match status" value="1"/>
</dbReference>
<dbReference type="GO" id="GO:0003729">
    <property type="term" value="F:mRNA binding"/>
    <property type="evidence" value="ECO:0007669"/>
    <property type="project" value="TreeGrafter"/>
</dbReference>
<dbReference type="AlphaFoldDB" id="A0A5K1UTE5"/>
<dbReference type="GO" id="GO:0046872">
    <property type="term" value="F:metal ion binding"/>
    <property type="evidence" value="ECO:0007669"/>
    <property type="project" value="UniProtKB-KW"/>
</dbReference>
<keyword evidence="5" id="KW-0413">Isomerase</keyword>
<name>A0A5K1UTE5_ENTHI</name>
<dbReference type="Pfam" id="PF22600">
    <property type="entry name" value="MTPAP-like_central"/>
    <property type="match status" value="1"/>
</dbReference>
<dbReference type="GO" id="GO:0031123">
    <property type="term" value="P:RNA 3'-end processing"/>
    <property type="evidence" value="ECO:0007669"/>
    <property type="project" value="TreeGrafter"/>
</dbReference>
<proteinExistence type="predicted"/>
<dbReference type="InterPro" id="IPR002058">
    <property type="entry name" value="PAP_assoc"/>
</dbReference>
<dbReference type="EMBL" id="BDEQ01000001">
    <property type="protein sequence ID" value="GAT93574.1"/>
    <property type="molecule type" value="Genomic_DNA"/>
</dbReference>
<gene>
    <name evidence="5" type="ORF">CL6EHI_087330</name>
</gene>
<dbReference type="GO" id="GO:0016853">
    <property type="term" value="F:isomerase activity"/>
    <property type="evidence" value="ECO:0007669"/>
    <property type="project" value="UniProtKB-KW"/>
</dbReference>
<dbReference type="GO" id="GO:0043634">
    <property type="term" value="P:polyadenylation-dependent ncRNA catabolic process"/>
    <property type="evidence" value="ECO:0007669"/>
    <property type="project" value="TreeGrafter"/>
</dbReference>
<evidence type="ECO:0000313" key="6">
    <source>
        <dbReference type="Proteomes" id="UP000078387"/>
    </source>
</evidence>
<evidence type="ECO:0000259" key="4">
    <source>
        <dbReference type="Pfam" id="PF22600"/>
    </source>
</evidence>
<evidence type="ECO:0000256" key="1">
    <source>
        <dbReference type="ARBA" id="ARBA00022723"/>
    </source>
</evidence>
<evidence type="ECO:0000313" key="5">
    <source>
        <dbReference type="EMBL" id="GAT93574.1"/>
    </source>
</evidence>
<dbReference type="Gene3D" id="3.30.460.10">
    <property type="entry name" value="Beta Polymerase, domain 2"/>
    <property type="match status" value="1"/>
</dbReference>
<feature type="domain" description="PAP-associated" evidence="3">
    <location>
        <begin position="197"/>
        <end position="250"/>
    </location>
</feature>
<dbReference type="VEuPathDB" id="AmoebaDB:KM1_230500"/>
<sequence>MNVPQWLKSFEGELDLNQEVQLFIKFIEPNKNEYKIREELLTKYSKILEKEGYNVMAFGSTQSKLFLPTSDIDFSVLTNEYNTRKVLNSVSSILSSYVLEDQKRNFKASIPVLKLTDKKTLIVLDISHNNTSGTKTVNFIEEVIKKDDRIRKLVLLIKSILCCYDFHQPANGGLGTYSVFVMVYCYINNNIITTHDYGELLKGFLKYYGIDFRSDIEGLSVFEGKFNRSERNWDSKISNLSIEDPCDLSNDVSVTSFRWQYIKYLFKMSYNALHYTHLKKYDPEHSLLKRIICLPDVFFERRKLWEQLINQNKSIVIHIDMDSVQQTNELIQHTEQHSQPCLTSSIQKPKEETQIVTINTKEEINQCNNIKDQCKNEKINEQSKMDEVVFYDEIKQKEEI</sequence>
<dbReference type="InterPro" id="IPR045862">
    <property type="entry name" value="Trf4-like"/>
</dbReference>
<evidence type="ECO:0000256" key="2">
    <source>
        <dbReference type="ARBA" id="ARBA00022842"/>
    </source>
</evidence>
<dbReference type="InterPro" id="IPR054708">
    <property type="entry name" value="MTPAP-like_central"/>
</dbReference>
<dbReference type="PANTHER" id="PTHR23092">
    <property type="entry name" value="POLY(A) RNA POLYMERASE"/>
    <property type="match status" value="1"/>
</dbReference>
<keyword evidence="2" id="KW-0460">Magnesium</keyword>
<dbReference type="Proteomes" id="UP000078387">
    <property type="component" value="Unassembled WGS sequence"/>
</dbReference>
<dbReference type="GO" id="GO:0005730">
    <property type="term" value="C:nucleolus"/>
    <property type="evidence" value="ECO:0007669"/>
    <property type="project" value="TreeGrafter"/>
</dbReference>
<dbReference type="OMA" id="LIGWLEM"/>
<accession>A0A5K1UTE5</accession>
<dbReference type="VEuPathDB" id="AmoebaDB:EHI5A_087640"/>
<dbReference type="VEuPathDB" id="AmoebaDB:EHI_087330"/>
<dbReference type="CDD" id="cd05402">
    <property type="entry name" value="NT_PAP_TUTase"/>
    <property type="match status" value="1"/>
</dbReference>
<dbReference type="SUPFAM" id="SSF81301">
    <property type="entry name" value="Nucleotidyltransferase"/>
    <property type="match status" value="1"/>
</dbReference>
<dbReference type="GO" id="GO:1990817">
    <property type="term" value="F:poly(A) RNA polymerase activity"/>
    <property type="evidence" value="ECO:0007669"/>
    <property type="project" value="InterPro"/>
</dbReference>
<keyword evidence="1" id="KW-0479">Metal-binding</keyword>
<evidence type="ECO:0000259" key="3">
    <source>
        <dbReference type="Pfam" id="PF03828"/>
    </source>
</evidence>
<dbReference type="GO" id="GO:0031499">
    <property type="term" value="C:TRAMP complex"/>
    <property type="evidence" value="ECO:0007669"/>
    <property type="project" value="TreeGrafter"/>
</dbReference>
<feature type="domain" description="Poly(A) RNA polymerase mitochondrial-like central palm" evidence="4">
    <location>
        <begin position="16"/>
        <end position="137"/>
    </location>
</feature>
<protein>
    <submittedName>
        <fullName evidence="5">Topoisomerase putative</fullName>
    </submittedName>
</protein>
<dbReference type="VEuPathDB" id="AmoebaDB:EHI7A_137860"/>
<reference evidence="5 6" key="1">
    <citation type="submission" date="2016-05" db="EMBL/GenBank/DDBJ databases">
        <title>First whole genome sequencing of Entamoeba histolytica HM1:IMSS-clone-6.</title>
        <authorList>
            <person name="Mukherjee Avik.K."/>
            <person name="Izumyama S."/>
            <person name="Nakada-Tsukui K."/>
            <person name="Nozaki T."/>
        </authorList>
    </citation>
    <scope>NUCLEOTIDE SEQUENCE [LARGE SCALE GENOMIC DNA]</scope>
    <source>
        <strain evidence="5 6">HM1:IMSS clone 6</strain>
    </source>
</reference>
<dbReference type="InterPro" id="IPR043519">
    <property type="entry name" value="NT_sf"/>
</dbReference>
<dbReference type="Pfam" id="PF03828">
    <property type="entry name" value="PAP_assoc"/>
    <property type="match status" value="1"/>
</dbReference>
<dbReference type="PANTHER" id="PTHR23092:SF15">
    <property type="entry name" value="INACTIVE NON-CANONICAL POLY(A) RNA POLYMERASE PROTEIN TRF4-2-RELATED"/>
    <property type="match status" value="1"/>
</dbReference>
<dbReference type="VEuPathDB" id="AmoebaDB:EHI8A_159060"/>
<dbReference type="SUPFAM" id="SSF81631">
    <property type="entry name" value="PAP/OAS1 substrate-binding domain"/>
    <property type="match status" value="1"/>
</dbReference>
<organism evidence="5 6">
    <name type="scientific">Entamoeba histolytica</name>
    <dbReference type="NCBI Taxonomy" id="5759"/>
    <lineage>
        <taxon>Eukaryota</taxon>
        <taxon>Amoebozoa</taxon>
        <taxon>Evosea</taxon>
        <taxon>Archamoebae</taxon>
        <taxon>Mastigamoebida</taxon>
        <taxon>Entamoebidae</taxon>
        <taxon>Entamoeba</taxon>
    </lineage>
</organism>